<sequence length="109" mass="12788">MNVTMLILKYASVCRFSISSAMWLEKGTPIMCQDEYIYLSKMNWQIFQNYNKVLSLQSHDFQLTWKQTNLTAKSKSSSTVKFHSPTKSQTKQSTKASFTMRRHVYKSKE</sequence>
<reference evidence="2 3" key="1">
    <citation type="submission" date="2015-04" db="EMBL/GenBank/DDBJ databases">
        <authorList>
            <person name="Syromyatnikov M.Y."/>
            <person name="Popov V.N."/>
        </authorList>
    </citation>
    <scope>NUCLEOTIDE SEQUENCE [LARGE SCALE GENOMIC DNA]</scope>
</reference>
<dbReference type="EMBL" id="CVRI01000012">
    <property type="protein sequence ID" value="CRK89485.1"/>
    <property type="molecule type" value="Genomic_DNA"/>
</dbReference>
<proteinExistence type="predicted"/>
<feature type="region of interest" description="Disordered" evidence="1">
    <location>
        <begin position="79"/>
        <end position="109"/>
    </location>
</feature>
<keyword evidence="3" id="KW-1185">Reference proteome</keyword>
<dbReference type="Proteomes" id="UP000183832">
    <property type="component" value="Unassembled WGS sequence"/>
</dbReference>
<evidence type="ECO:0000313" key="3">
    <source>
        <dbReference type="Proteomes" id="UP000183832"/>
    </source>
</evidence>
<feature type="compositionally biased region" description="Polar residues" evidence="1">
    <location>
        <begin position="79"/>
        <end position="97"/>
    </location>
</feature>
<accession>A0A1J1HN58</accession>
<gene>
    <name evidence="2" type="ORF">CLUMA_CG003221</name>
</gene>
<organism evidence="2 3">
    <name type="scientific">Clunio marinus</name>
    <dbReference type="NCBI Taxonomy" id="568069"/>
    <lineage>
        <taxon>Eukaryota</taxon>
        <taxon>Metazoa</taxon>
        <taxon>Ecdysozoa</taxon>
        <taxon>Arthropoda</taxon>
        <taxon>Hexapoda</taxon>
        <taxon>Insecta</taxon>
        <taxon>Pterygota</taxon>
        <taxon>Neoptera</taxon>
        <taxon>Endopterygota</taxon>
        <taxon>Diptera</taxon>
        <taxon>Nematocera</taxon>
        <taxon>Chironomoidea</taxon>
        <taxon>Chironomidae</taxon>
        <taxon>Clunio</taxon>
    </lineage>
</organism>
<evidence type="ECO:0000313" key="2">
    <source>
        <dbReference type="EMBL" id="CRK89485.1"/>
    </source>
</evidence>
<evidence type="ECO:0000256" key="1">
    <source>
        <dbReference type="SAM" id="MobiDB-lite"/>
    </source>
</evidence>
<feature type="compositionally biased region" description="Basic residues" evidence="1">
    <location>
        <begin position="100"/>
        <end position="109"/>
    </location>
</feature>
<name>A0A1J1HN58_9DIPT</name>
<protein>
    <submittedName>
        <fullName evidence="2">CLUMA_CG003221, isoform A</fullName>
    </submittedName>
</protein>
<dbReference type="AlphaFoldDB" id="A0A1J1HN58"/>